<dbReference type="InterPro" id="IPR015915">
    <property type="entry name" value="Kelch-typ_b-propeller"/>
</dbReference>
<reference evidence="6 7" key="1">
    <citation type="journal article" date="2019" name="Mol. Biol. Evol.">
        <title>Blast fungal genomes show frequent chromosomal changes, gene gains and losses, and effector gene turnover.</title>
        <authorList>
            <person name="Gomez Luciano L.B."/>
            <person name="Jason Tsai I."/>
            <person name="Chuma I."/>
            <person name="Tosa Y."/>
            <person name="Chen Y.H."/>
            <person name="Li J.Y."/>
            <person name="Li M.Y."/>
            <person name="Jade Lu M.Y."/>
            <person name="Nakayashiki H."/>
            <person name="Li W.H."/>
        </authorList>
    </citation>
    <scope>NUCLEOTIDE SEQUENCE [LARGE SCALE GENOMIC DNA]</scope>
    <source>
        <strain evidence="6 7">NI907</strain>
    </source>
</reference>
<keyword evidence="4" id="KW-0472">Membrane</keyword>
<accession>A0A6P8B610</accession>
<feature type="region of interest" description="Disordered" evidence="3">
    <location>
        <begin position="196"/>
        <end position="215"/>
    </location>
</feature>
<dbReference type="SUPFAM" id="SSF117281">
    <property type="entry name" value="Kelch motif"/>
    <property type="match status" value="1"/>
</dbReference>
<dbReference type="PANTHER" id="PTHR46093:SF18">
    <property type="entry name" value="FIBRONECTIN TYPE-III DOMAIN-CONTAINING PROTEIN"/>
    <property type="match status" value="1"/>
</dbReference>
<feature type="signal peptide" evidence="5">
    <location>
        <begin position="1"/>
        <end position="17"/>
    </location>
</feature>
<reference evidence="7" key="2">
    <citation type="submission" date="2019-10" db="EMBL/GenBank/DDBJ databases">
        <authorList>
            <consortium name="NCBI Genome Project"/>
        </authorList>
    </citation>
    <scope>NUCLEOTIDE SEQUENCE</scope>
    <source>
        <strain evidence="7">NI907</strain>
    </source>
</reference>
<organism evidence="6 7">
    <name type="scientific">Pyricularia grisea</name>
    <name type="common">Crabgrass-specific blast fungus</name>
    <name type="synonym">Magnaporthe grisea</name>
    <dbReference type="NCBI Taxonomy" id="148305"/>
    <lineage>
        <taxon>Eukaryota</taxon>
        <taxon>Fungi</taxon>
        <taxon>Dikarya</taxon>
        <taxon>Ascomycota</taxon>
        <taxon>Pezizomycotina</taxon>
        <taxon>Sordariomycetes</taxon>
        <taxon>Sordariomycetidae</taxon>
        <taxon>Magnaporthales</taxon>
        <taxon>Pyriculariaceae</taxon>
        <taxon>Pyricularia</taxon>
    </lineage>
</organism>
<keyword evidence="1" id="KW-0880">Kelch repeat</keyword>
<gene>
    <name evidence="7" type="ORF">PgNI_05310</name>
</gene>
<feature type="compositionally biased region" description="Gly residues" evidence="3">
    <location>
        <begin position="461"/>
        <end position="483"/>
    </location>
</feature>
<keyword evidence="2" id="KW-0677">Repeat</keyword>
<dbReference type="KEGG" id="pgri:PgNI_05310"/>
<evidence type="ECO:0000256" key="3">
    <source>
        <dbReference type="SAM" id="MobiDB-lite"/>
    </source>
</evidence>
<proteinExistence type="predicted"/>
<keyword evidence="5" id="KW-0732">Signal</keyword>
<feature type="chain" id="PRO_5027789073" description="Kelch repeat protein" evidence="5">
    <location>
        <begin position="18"/>
        <end position="643"/>
    </location>
</feature>
<feature type="transmembrane region" description="Helical" evidence="4">
    <location>
        <begin position="490"/>
        <end position="513"/>
    </location>
</feature>
<dbReference type="RefSeq" id="XP_030982575.1">
    <property type="nucleotide sequence ID" value="XM_031125343.1"/>
</dbReference>
<evidence type="ECO:0000256" key="4">
    <source>
        <dbReference type="SAM" id="Phobius"/>
    </source>
</evidence>
<evidence type="ECO:0000313" key="7">
    <source>
        <dbReference type="RefSeq" id="XP_030982575.1"/>
    </source>
</evidence>
<evidence type="ECO:0000256" key="5">
    <source>
        <dbReference type="SAM" id="SignalP"/>
    </source>
</evidence>
<evidence type="ECO:0008006" key="8">
    <source>
        <dbReference type="Google" id="ProtNLM"/>
    </source>
</evidence>
<evidence type="ECO:0000256" key="1">
    <source>
        <dbReference type="ARBA" id="ARBA00022441"/>
    </source>
</evidence>
<protein>
    <recommendedName>
        <fullName evidence="8">Kelch repeat protein</fullName>
    </recommendedName>
</protein>
<evidence type="ECO:0000313" key="6">
    <source>
        <dbReference type="Proteomes" id="UP000515153"/>
    </source>
</evidence>
<keyword evidence="4" id="KW-0812">Transmembrane</keyword>
<reference evidence="7" key="3">
    <citation type="submission" date="2025-08" db="UniProtKB">
        <authorList>
            <consortium name="RefSeq"/>
        </authorList>
    </citation>
    <scope>IDENTIFICATION</scope>
    <source>
        <strain evidence="7">NI907</strain>
    </source>
</reference>
<dbReference type="GeneID" id="41960252"/>
<feature type="region of interest" description="Disordered" evidence="3">
    <location>
        <begin position="616"/>
        <end position="643"/>
    </location>
</feature>
<sequence>MLPSALLAACLATTAWAQFTRVDYTGRKHSSVAVVGEYLFVHGGEPQGINDTSTFETTILHLKDSWPASSPTQAPINWQETNGTRTTVRRMLGYRVWGYRLWTVTGSNSLLSWGGFRTSSQTSGAFDAGATLNRNIWSLESDVSGIARWEQQSRHTGDEFTADKKAGQWGPGWGYSVSCAGYGLYLGGLTSPGSGLSGDDAGNSSPLGSGRDAGQFTPGLVTYDMSSKAFKREDVPASVVSGAMAGGQAVCIPHLGKKGLVVFMGGYSAPNFTELKSLKSGGGSTAVSFDHLIFYDPVDRKWTTQKATGDIPEARSSFCAVGVKGKGDSFEVFVSGGDLSPDQGKDTPTIYMLSIPAMNWWRISQQGTPISGHACEVIGKRHMVQVGGSPPPKTNGQTTTSTGSGVTLFDMTKLQSVSQFDPAAADYETPGLAQTWYADANNLNGVEWTDAATQALLTGKSSGGIQDGQGQGQGQNDSGSGGGGGVSTGVIAGAVIGAIVVIAIIAAVIFCILRRRRQNRAEQDGLLNGNESGPTQAYSDNAGVGVGLKKAELDATGPVKVEMDASSSAVASPEMDGATLARSELDSRMTTPVVSSVAPSELSSWPRHQVAELYGSPIPEMDAAPRTVRGEQRGDEQKAIVNR</sequence>
<keyword evidence="4" id="KW-1133">Transmembrane helix</keyword>
<evidence type="ECO:0000256" key="2">
    <source>
        <dbReference type="ARBA" id="ARBA00022737"/>
    </source>
</evidence>
<keyword evidence="6" id="KW-1185">Reference proteome</keyword>
<feature type="compositionally biased region" description="Basic and acidic residues" evidence="3">
    <location>
        <begin position="628"/>
        <end position="643"/>
    </location>
</feature>
<dbReference type="AlphaFoldDB" id="A0A6P8B610"/>
<feature type="region of interest" description="Disordered" evidence="3">
    <location>
        <begin position="459"/>
        <end position="483"/>
    </location>
</feature>
<dbReference type="Proteomes" id="UP000515153">
    <property type="component" value="Chromosome I"/>
</dbReference>
<dbReference type="PANTHER" id="PTHR46093">
    <property type="entry name" value="ACYL-COA-BINDING DOMAIN-CONTAINING PROTEIN 5"/>
    <property type="match status" value="1"/>
</dbReference>
<name>A0A6P8B610_PYRGI</name>
<dbReference type="Gene3D" id="2.120.10.80">
    <property type="entry name" value="Kelch-type beta propeller"/>
    <property type="match status" value="1"/>
</dbReference>